<dbReference type="InterPro" id="IPR058627">
    <property type="entry name" value="MdtA-like_C"/>
</dbReference>
<dbReference type="EMBL" id="JBEPTQ010000002">
    <property type="protein sequence ID" value="MET4719549.1"/>
    <property type="molecule type" value="Genomic_DNA"/>
</dbReference>
<evidence type="ECO:0000313" key="9">
    <source>
        <dbReference type="EMBL" id="MET4719549.1"/>
    </source>
</evidence>
<evidence type="ECO:0000259" key="7">
    <source>
        <dbReference type="Pfam" id="PF25944"/>
    </source>
</evidence>
<protein>
    <submittedName>
        <fullName evidence="9">Multidrug efflux system membrane fusion protein</fullName>
    </submittedName>
</protein>
<dbReference type="Gene3D" id="2.40.50.100">
    <property type="match status" value="1"/>
</dbReference>
<feature type="domain" description="Multidrug resistance protein MdtA-like barrel-sandwich hybrid" evidence="6">
    <location>
        <begin position="81"/>
        <end position="221"/>
    </location>
</feature>
<dbReference type="Pfam" id="PF25876">
    <property type="entry name" value="HH_MFP_RND"/>
    <property type="match status" value="1"/>
</dbReference>
<evidence type="ECO:0000313" key="10">
    <source>
        <dbReference type="Proteomes" id="UP001549291"/>
    </source>
</evidence>
<feature type="compositionally biased region" description="Low complexity" evidence="4">
    <location>
        <begin position="394"/>
        <end position="410"/>
    </location>
</feature>
<dbReference type="InterPro" id="IPR058624">
    <property type="entry name" value="MdtA-like_HH"/>
</dbReference>
<feature type="domain" description="Multidrug resistance protein MdtA-like alpha-helical hairpin" evidence="5">
    <location>
        <begin position="122"/>
        <end position="190"/>
    </location>
</feature>
<evidence type="ECO:0000256" key="1">
    <source>
        <dbReference type="ARBA" id="ARBA00004196"/>
    </source>
</evidence>
<reference evidence="9 10" key="1">
    <citation type="submission" date="2024-06" db="EMBL/GenBank/DDBJ databases">
        <title>Genomic Encyclopedia of Type Strains, Phase V (KMG-V): Genome sequencing to study the core and pangenomes of soil and plant-associated prokaryotes.</title>
        <authorList>
            <person name="Whitman W."/>
        </authorList>
    </citation>
    <scope>NUCLEOTIDE SEQUENCE [LARGE SCALE GENOMIC DNA]</scope>
    <source>
        <strain evidence="9 10">USDA 160</strain>
    </source>
</reference>
<feature type="coiled-coil region" evidence="3">
    <location>
        <begin position="121"/>
        <end position="148"/>
    </location>
</feature>
<feature type="domain" description="Multidrug resistance protein MdtA-like C-terminal permuted SH3" evidence="8">
    <location>
        <begin position="324"/>
        <end position="384"/>
    </location>
</feature>
<evidence type="ECO:0000259" key="5">
    <source>
        <dbReference type="Pfam" id="PF25876"/>
    </source>
</evidence>
<dbReference type="Pfam" id="PF25967">
    <property type="entry name" value="RND-MFP_C"/>
    <property type="match status" value="1"/>
</dbReference>
<dbReference type="Pfam" id="PF25944">
    <property type="entry name" value="Beta-barrel_RND"/>
    <property type="match status" value="1"/>
</dbReference>
<organism evidence="9 10">
    <name type="scientific">Bradyrhizobium japonicum</name>
    <dbReference type="NCBI Taxonomy" id="375"/>
    <lineage>
        <taxon>Bacteria</taxon>
        <taxon>Pseudomonadati</taxon>
        <taxon>Pseudomonadota</taxon>
        <taxon>Alphaproteobacteria</taxon>
        <taxon>Hyphomicrobiales</taxon>
        <taxon>Nitrobacteraceae</taxon>
        <taxon>Bradyrhizobium</taxon>
    </lineage>
</organism>
<proteinExistence type="inferred from homology"/>
<dbReference type="NCBIfam" id="TIGR01730">
    <property type="entry name" value="RND_mfp"/>
    <property type="match status" value="1"/>
</dbReference>
<evidence type="ECO:0000256" key="2">
    <source>
        <dbReference type="ARBA" id="ARBA00009477"/>
    </source>
</evidence>
<dbReference type="Proteomes" id="UP001549291">
    <property type="component" value="Unassembled WGS sequence"/>
</dbReference>
<evidence type="ECO:0000256" key="4">
    <source>
        <dbReference type="SAM" id="MobiDB-lite"/>
    </source>
</evidence>
<dbReference type="InterPro" id="IPR058625">
    <property type="entry name" value="MdtA-like_BSH"/>
</dbReference>
<dbReference type="Gene3D" id="1.10.287.470">
    <property type="entry name" value="Helix hairpin bin"/>
    <property type="match status" value="1"/>
</dbReference>
<gene>
    <name evidence="9" type="ORF">ABIF63_003655</name>
</gene>
<dbReference type="InterPro" id="IPR058626">
    <property type="entry name" value="MdtA-like_b-barrel"/>
</dbReference>
<name>A0ABV2RRK9_BRAJP</name>
<comment type="caution">
    <text evidence="9">The sequence shown here is derived from an EMBL/GenBank/DDBJ whole genome shotgun (WGS) entry which is preliminary data.</text>
</comment>
<dbReference type="PANTHER" id="PTHR30158">
    <property type="entry name" value="ACRA/E-RELATED COMPONENT OF DRUG EFFLUX TRANSPORTER"/>
    <property type="match status" value="1"/>
</dbReference>
<keyword evidence="10" id="KW-1185">Reference proteome</keyword>
<dbReference type="Pfam" id="PF25917">
    <property type="entry name" value="BSH_RND"/>
    <property type="match status" value="1"/>
</dbReference>
<dbReference type="Gene3D" id="2.40.30.170">
    <property type="match status" value="1"/>
</dbReference>
<evidence type="ECO:0000256" key="3">
    <source>
        <dbReference type="SAM" id="Coils"/>
    </source>
</evidence>
<feature type="region of interest" description="Disordered" evidence="4">
    <location>
        <begin position="390"/>
        <end position="410"/>
    </location>
</feature>
<comment type="subcellular location">
    <subcellularLocation>
        <location evidence="1">Cell envelope</location>
    </subcellularLocation>
</comment>
<sequence>MIDRMVHPAPASQFDRGSFYRFPRCCVAPIGLLFALALAGCEKAQSQEAAPTPPLVTVAQPVKRTVTDWDEFTGRFEAIQEVQVRARVGGFVNSVEFTDGAIVHAGDLLYVIDPRPFEAVASQAQGQLDDARAKAELAKRELDRGLNLVQTSAVSVQVVDQRRQALQAAYAAETQAEGALKAAQLNVEFTHVLAPITGRVSRHLVTPGNLVQGADSGATLLTSIVSLDPIYIYFDVDEATYQRNSRLWFEGKRPSSRDTSNLVQVTLTGEIKPSHEGKMDFLDNRLDISTATLRSRAIVPNKDLSILPGQFGRVRIIGSSPYEALLIPDTAIATDQSRKIVFVVKADNTVDVRPVMLGPLDGGLRVIREGLMPEDQVIVDGLQRARVGAKVTPKKAQAPADDKAPAGARP</sequence>
<comment type="similarity">
    <text evidence="2">Belongs to the membrane fusion protein (MFP) (TC 8.A.1) family.</text>
</comment>
<accession>A0ABV2RRK9</accession>
<dbReference type="Gene3D" id="2.40.420.20">
    <property type="match status" value="1"/>
</dbReference>
<feature type="domain" description="Multidrug resistance protein MdtA-like beta-barrel" evidence="7">
    <location>
        <begin position="260"/>
        <end position="316"/>
    </location>
</feature>
<evidence type="ECO:0000259" key="8">
    <source>
        <dbReference type="Pfam" id="PF25967"/>
    </source>
</evidence>
<dbReference type="SUPFAM" id="SSF111369">
    <property type="entry name" value="HlyD-like secretion proteins"/>
    <property type="match status" value="1"/>
</dbReference>
<dbReference type="PANTHER" id="PTHR30158:SF24">
    <property type="entry name" value="HLYD FAMILY SECRETION PROTEIN"/>
    <property type="match status" value="1"/>
</dbReference>
<keyword evidence="3" id="KW-0175">Coiled coil</keyword>
<evidence type="ECO:0000259" key="6">
    <source>
        <dbReference type="Pfam" id="PF25917"/>
    </source>
</evidence>
<dbReference type="InterPro" id="IPR006143">
    <property type="entry name" value="RND_pump_MFP"/>
</dbReference>